<organism evidence="5 6">
    <name type="scientific">Piloderma croceum (strain F 1598)</name>
    <dbReference type="NCBI Taxonomy" id="765440"/>
    <lineage>
        <taxon>Eukaryota</taxon>
        <taxon>Fungi</taxon>
        <taxon>Dikarya</taxon>
        <taxon>Basidiomycota</taxon>
        <taxon>Agaricomycotina</taxon>
        <taxon>Agaricomycetes</taxon>
        <taxon>Agaricomycetidae</taxon>
        <taxon>Atheliales</taxon>
        <taxon>Atheliaceae</taxon>
        <taxon>Piloderma</taxon>
    </lineage>
</organism>
<evidence type="ECO:0000313" key="6">
    <source>
        <dbReference type="Proteomes" id="UP000054166"/>
    </source>
</evidence>
<dbReference type="Pfam" id="PF00730">
    <property type="entry name" value="HhH-GPD"/>
    <property type="match status" value="1"/>
</dbReference>
<feature type="domain" description="HhH-GPD" evidence="4">
    <location>
        <begin position="229"/>
        <end position="344"/>
    </location>
</feature>
<proteinExistence type="predicted"/>
<dbReference type="HOGENOM" id="CLU_053907_0_0_1"/>
<reference evidence="5 6" key="1">
    <citation type="submission" date="2014-04" db="EMBL/GenBank/DDBJ databases">
        <authorList>
            <consortium name="DOE Joint Genome Institute"/>
            <person name="Kuo A."/>
            <person name="Tarkka M."/>
            <person name="Buscot F."/>
            <person name="Kohler A."/>
            <person name="Nagy L.G."/>
            <person name="Floudas D."/>
            <person name="Copeland A."/>
            <person name="Barry K.W."/>
            <person name="Cichocki N."/>
            <person name="Veneault-Fourrey C."/>
            <person name="LaButti K."/>
            <person name="Lindquist E.A."/>
            <person name="Lipzen A."/>
            <person name="Lundell T."/>
            <person name="Morin E."/>
            <person name="Murat C."/>
            <person name="Sun H."/>
            <person name="Tunlid A."/>
            <person name="Henrissat B."/>
            <person name="Grigoriev I.V."/>
            <person name="Hibbett D.S."/>
            <person name="Martin F."/>
            <person name="Nordberg H.P."/>
            <person name="Cantor M.N."/>
            <person name="Hua S.X."/>
        </authorList>
    </citation>
    <scope>NUCLEOTIDE SEQUENCE [LARGE SCALE GENOMIC DNA]</scope>
    <source>
        <strain evidence="5 6">F 1598</strain>
    </source>
</reference>
<gene>
    <name evidence="5" type="ORF">PILCRDRAFT_829108</name>
</gene>
<evidence type="ECO:0000259" key="4">
    <source>
        <dbReference type="Pfam" id="PF00730"/>
    </source>
</evidence>
<keyword evidence="2" id="KW-0539">Nucleus</keyword>
<dbReference type="PANTHER" id="PTHR15074:SF0">
    <property type="entry name" value="METHYL-CPG-BINDING DOMAIN PROTEIN 4-LIKE PROTEIN"/>
    <property type="match status" value="1"/>
</dbReference>
<dbReference type="AlphaFoldDB" id="A0A0C3AI82"/>
<dbReference type="GO" id="GO:0006285">
    <property type="term" value="P:base-excision repair, AP site formation"/>
    <property type="evidence" value="ECO:0007669"/>
    <property type="project" value="UniProtKB-ARBA"/>
</dbReference>
<dbReference type="PANTHER" id="PTHR15074">
    <property type="entry name" value="METHYL-CPG-BINDING PROTEIN"/>
    <property type="match status" value="1"/>
</dbReference>
<dbReference type="GO" id="GO:0005634">
    <property type="term" value="C:nucleus"/>
    <property type="evidence" value="ECO:0007669"/>
    <property type="project" value="UniProtKB-SubCell"/>
</dbReference>
<feature type="region of interest" description="Disordered" evidence="3">
    <location>
        <begin position="59"/>
        <end position="86"/>
    </location>
</feature>
<protein>
    <recommendedName>
        <fullName evidence="4">HhH-GPD domain-containing protein</fullName>
    </recommendedName>
</protein>
<name>A0A0C3AI82_PILCF</name>
<dbReference type="STRING" id="765440.A0A0C3AI82"/>
<dbReference type="Proteomes" id="UP000054166">
    <property type="component" value="Unassembled WGS sequence"/>
</dbReference>
<comment type="subcellular location">
    <subcellularLocation>
        <location evidence="1">Nucleus</location>
    </subcellularLocation>
</comment>
<dbReference type="GO" id="GO:0003824">
    <property type="term" value="F:catalytic activity"/>
    <property type="evidence" value="ECO:0007669"/>
    <property type="project" value="InterPro"/>
</dbReference>
<sequence length="396" mass="44935">MESLQLYTPALDNAFNNLINAIKGLTNTLSRGSTSPYLTPPQTPGRVRHINASEVVVTSPYFTRNTTGKRDRSPSPPPRKKKCRKAVTASVRRGQKVLVDAVEIPVTSPYFPPTPESEKVLSTSARRRKRSKKLEAVTSAYFTGSAEATSELGPSKPKRRKRTIAVVEAPVIPVIEPPERWWETETLPVKDAISLAHFKAHSVLYYQLWLARPVLIQERVSDDPWKLLIAVMLLNKTSGTVAIPIFWQILNRWPTPLLLSQADESELMAVIRSLGLQRTRSKRLIILSKMYLDDPPAPDNLRPSTFKIFGEWYKPTPVSHLPGSGAYALDSYRIFYSGDKHDPQEWKSVMPSDKELIRHLRWKWAFEERKKWGPDSGVIGDVDTGYLERLPYLLQK</sequence>
<evidence type="ECO:0000256" key="2">
    <source>
        <dbReference type="ARBA" id="ARBA00023242"/>
    </source>
</evidence>
<keyword evidence="6" id="KW-1185">Reference proteome</keyword>
<dbReference type="InterPro" id="IPR003265">
    <property type="entry name" value="HhH-GPD_domain"/>
</dbReference>
<evidence type="ECO:0000256" key="1">
    <source>
        <dbReference type="ARBA" id="ARBA00004123"/>
    </source>
</evidence>
<dbReference type="EMBL" id="KN833080">
    <property type="protein sequence ID" value="KIM73523.1"/>
    <property type="molecule type" value="Genomic_DNA"/>
</dbReference>
<evidence type="ECO:0000256" key="3">
    <source>
        <dbReference type="SAM" id="MobiDB-lite"/>
    </source>
</evidence>
<dbReference type="OrthoDB" id="10265068at2759"/>
<evidence type="ECO:0000313" key="5">
    <source>
        <dbReference type="EMBL" id="KIM73523.1"/>
    </source>
</evidence>
<dbReference type="Gene3D" id="1.10.340.30">
    <property type="entry name" value="Hypothetical protein, domain 2"/>
    <property type="match status" value="1"/>
</dbReference>
<dbReference type="SUPFAM" id="SSF48150">
    <property type="entry name" value="DNA-glycosylase"/>
    <property type="match status" value="1"/>
</dbReference>
<dbReference type="GO" id="GO:0003677">
    <property type="term" value="F:DNA binding"/>
    <property type="evidence" value="ECO:0007669"/>
    <property type="project" value="InterPro"/>
</dbReference>
<dbReference type="InParanoid" id="A0A0C3AI82"/>
<reference evidence="6" key="2">
    <citation type="submission" date="2015-01" db="EMBL/GenBank/DDBJ databases">
        <title>Evolutionary Origins and Diversification of the Mycorrhizal Mutualists.</title>
        <authorList>
            <consortium name="DOE Joint Genome Institute"/>
            <consortium name="Mycorrhizal Genomics Consortium"/>
            <person name="Kohler A."/>
            <person name="Kuo A."/>
            <person name="Nagy L.G."/>
            <person name="Floudas D."/>
            <person name="Copeland A."/>
            <person name="Barry K.W."/>
            <person name="Cichocki N."/>
            <person name="Veneault-Fourrey C."/>
            <person name="LaButti K."/>
            <person name="Lindquist E.A."/>
            <person name="Lipzen A."/>
            <person name="Lundell T."/>
            <person name="Morin E."/>
            <person name="Murat C."/>
            <person name="Riley R."/>
            <person name="Ohm R."/>
            <person name="Sun H."/>
            <person name="Tunlid A."/>
            <person name="Henrissat B."/>
            <person name="Grigoriev I.V."/>
            <person name="Hibbett D.S."/>
            <person name="Martin F."/>
        </authorList>
    </citation>
    <scope>NUCLEOTIDE SEQUENCE [LARGE SCALE GENOMIC DNA]</scope>
    <source>
        <strain evidence="6">F 1598</strain>
    </source>
</reference>
<accession>A0A0C3AI82</accession>
<dbReference type="InterPro" id="IPR011257">
    <property type="entry name" value="DNA_glycosylase"/>
</dbReference>
<dbReference type="InterPro" id="IPR045138">
    <property type="entry name" value="MeCP2/MBD4"/>
</dbReference>